<reference evidence="1" key="1">
    <citation type="journal article" date="2023" name="G3 (Bethesda)">
        <title>Whole genome assembly and annotation of the endangered Caribbean coral Acropora cervicornis.</title>
        <authorList>
            <person name="Selwyn J.D."/>
            <person name="Vollmer S.V."/>
        </authorList>
    </citation>
    <scope>NUCLEOTIDE SEQUENCE</scope>
    <source>
        <strain evidence="1">K2</strain>
    </source>
</reference>
<proteinExistence type="predicted"/>
<dbReference type="EMBL" id="JARQWQ010000014">
    <property type="protein sequence ID" value="KAK2567533.1"/>
    <property type="molecule type" value="Genomic_DNA"/>
</dbReference>
<evidence type="ECO:0000313" key="2">
    <source>
        <dbReference type="Proteomes" id="UP001249851"/>
    </source>
</evidence>
<sequence length="115" mass="12868">MKKSTPSERETFNGDVLNLLARNCCLKLLQKVKKVRAKMEVIKNGGWTKKSESLRKITAYPQPLTKPRAGRRLQVSRLRGQQFTVMQLLHAISSVHRVAVALGGSDTDSFARSCT</sequence>
<dbReference type="AlphaFoldDB" id="A0AAD9QUC1"/>
<organism evidence="1 2">
    <name type="scientific">Acropora cervicornis</name>
    <name type="common">Staghorn coral</name>
    <dbReference type="NCBI Taxonomy" id="6130"/>
    <lineage>
        <taxon>Eukaryota</taxon>
        <taxon>Metazoa</taxon>
        <taxon>Cnidaria</taxon>
        <taxon>Anthozoa</taxon>
        <taxon>Hexacorallia</taxon>
        <taxon>Scleractinia</taxon>
        <taxon>Astrocoeniina</taxon>
        <taxon>Acroporidae</taxon>
        <taxon>Acropora</taxon>
    </lineage>
</organism>
<comment type="caution">
    <text evidence="1">The sequence shown here is derived from an EMBL/GenBank/DDBJ whole genome shotgun (WGS) entry which is preliminary data.</text>
</comment>
<name>A0AAD9QUC1_ACRCE</name>
<dbReference type="Proteomes" id="UP001249851">
    <property type="component" value="Unassembled WGS sequence"/>
</dbReference>
<protein>
    <submittedName>
        <fullName evidence="1">Uncharacterized protein</fullName>
    </submittedName>
</protein>
<gene>
    <name evidence="1" type="ORF">P5673_008366</name>
</gene>
<evidence type="ECO:0000313" key="1">
    <source>
        <dbReference type="EMBL" id="KAK2567533.1"/>
    </source>
</evidence>
<keyword evidence="2" id="KW-1185">Reference proteome</keyword>
<accession>A0AAD9QUC1</accession>
<reference evidence="1" key="2">
    <citation type="journal article" date="2023" name="Science">
        <title>Genomic signatures of disease resistance in endangered staghorn corals.</title>
        <authorList>
            <person name="Vollmer S.V."/>
            <person name="Selwyn J.D."/>
            <person name="Despard B.A."/>
            <person name="Roesel C.L."/>
        </authorList>
    </citation>
    <scope>NUCLEOTIDE SEQUENCE</scope>
    <source>
        <strain evidence="1">K2</strain>
    </source>
</reference>